<organism evidence="3 4">
    <name type="scientific">Cutaneotrichosporon cavernicola</name>
    <dbReference type="NCBI Taxonomy" id="279322"/>
    <lineage>
        <taxon>Eukaryota</taxon>
        <taxon>Fungi</taxon>
        <taxon>Dikarya</taxon>
        <taxon>Basidiomycota</taxon>
        <taxon>Agaricomycotina</taxon>
        <taxon>Tremellomycetes</taxon>
        <taxon>Trichosporonales</taxon>
        <taxon>Trichosporonaceae</taxon>
        <taxon>Cutaneotrichosporon</taxon>
    </lineage>
</organism>
<dbReference type="PANTHER" id="PTHR12461:SF94">
    <property type="entry name" value="JMJC DOMAIN-CONTAINING PROTEIN"/>
    <property type="match status" value="1"/>
</dbReference>
<accession>A0AA48IDX2</accession>
<feature type="compositionally biased region" description="Pro residues" evidence="1">
    <location>
        <begin position="169"/>
        <end position="194"/>
    </location>
</feature>
<feature type="region of interest" description="Disordered" evidence="1">
    <location>
        <begin position="45"/>
        <end position="66"/>
    </location>
</feature>
<proteinExistence type="predicted"/>
<evidence type="ECO:0000313" key="3">
    <source>
        <dbReference type="EMBL" id="BEI89311.1"/>
    </source>
</evidence>
<dbReference type="PANTHER" id="PTHR12461">
    <property type="entry name" value="HYPOXIA-INDUCIBLE FACTOR 1 ALPHA INHIBITOR-RELATED"/>
    <property type="match status" value="1"/>
</dbReference>
<dbReference type="EMBL" id="AP028213">
    <property type="protein sequence ID" value="BEI89311.1"/>
    <property type="molecule type" value="Genomic_DNA"/>
</dbReference>
<dbReference type="KEGG" id="ccac:CcaHIS019_0206730"/>
<dbReference type="PROSITE" id="PS51184">
    <property type="entry name" value="JMJC"/>
    <property type="match status" value="1"/>
</dbReference>
<dbReference type="AlphaFoldDB" id="A0AA48IDX2"/>
<dbReference type="InterPro" id="IPR003347">
    <property type="entry name" value="JmjC_dom"/>
</dbReference>
<name>A0AA48IDX2_9TREE</name>
<dbReference type="Gene3D" id="2.60.120.650">
    <property type="entry name" value="Cupin"/>
    <property type="match status" value="1"/>
</dbReference>
<feature type="region of interest" description="Disordered" evidence="1">
    <location>
        <begin position="156"/>
        <end position="194"/>
    </location>
</feature>
<sequence length="453" mass="49695">MLAPVRVLIKDILSSMSTELERGGDSPLDERDIFASVVRDLLALSSTSPTPTTSSSPTTSNPSSSLRDTLSIRLRALLTTARQRVEHIPFHLVSGATLRGYTDASVLLAVLFLIDGRGGWKDIVQILDRAIIVAGAVGSHRLEWVQALIAALQPPAHPHQDLNGSSCPNPSPPSPPASQPLFAPNPIPTPSTPPPLTTAPFILRSYLASGTHHPPWPALSRWQSGEYLVSKTGRGRIVPVECGRAYDDSGWTQRLVDWESFLRRSGWNLGPKGREDGAPQYLAQTSLFRQFRGLETDMALPDYIWAETPDTYKPPPEVLVNAWIGPGGHEVVSPAHTDPYYNCYAQVLGYKRVWLAPPDASPHMYAYTGQAATDASLAEEYMGNTSRVPLLRPALDKTFRAQQSTFPAFFKHVYPDAMEAVLGPGDMLVMPPGWWHAMRGEGEGPCWSVSFWF</sequence>
<dbReference type="Pfam" id="PF13621">
    <property type="entry name" value="Cupin_8"/>
    <property type="match status" value="1"/>
</dbReference>
<dbReference type="RefSeq" id="XP_060454577.1">
    <property type="nucleotide sequence ID" value="XM_060597711.1"/>
</dbReference>
<gene>
    <name evidence="3" type="ORF">CcaverHIS019_0206730</name>
</gene>
<protein>
    <recommendedName>
        <fullName evidence="2">JmjC domain-containing protein</fullName>
    </recommendedName>
</protein>
<evidence type="ECO:0000256" key="1">
    <source>
        <dbReference type="SAM" id="MobiDB-lite"/>
    </source>
</evidence>
<dbReference type="InterPro" id="IPR041667">
    <property type="entry name" value="Cupin_8"/>
</dbReference>
<dbReference type="Proteomes" id="UP001233271">
    <property type="component" value="Chromosome 2"/>
</dbReference>
<evidence type="ECO:0000313" key="4">
    <source>
        <dbReference type="Proteomes" id="UP001233271"/>
    </source>
</evidence>
<reference evidence="3" key="1">
    <citation type="journal article" date="2023" name="BMC Genomics">
        <title>Chromosome-level genome assemblies of Cutaneotrichosporon spp. (Trichosporonales, Basidiomycota) reveal imbalanced evolution between nucleotide sequences and chromosome synteny.</title>
        <authorList>
            <person name="Kobayashi Y."/>
            <person name="Kayamori A."/>
            <person name="Aoki K."/>
            <person name="Shiwa Y."/>
            <person name="Matsutani M."/>
            <person name="Fujita N."/>
            <person name="Sugita T."/>
            <person name="Iwasaki W."/>
            <person name="Tanaka N."/>
            <person name="Takashima M."/>
        </authorList>
    </citation>
    <scope>NUCLEOTIDE SEQUENCE</scope>
    <source>
        <strain evidence="3">HIS019</strain>
    </source>
</reference>
<keyword evidence="4" id="KW-1185">Reference proteome</keyword>
<evidence type="ECO:0000259" key="2">
    <source>
        <dbReference type="PROSITE" id="PS51184"/>
    </source>
</evidence>
<feature type="compositionally biased region" description="Low complexity" evidence="1">
    <location>
        <begin position="45"/>
        <end position="65"/>
    </location>
</feature>
<dbReference type="SUPFAM" id="SSF51197">
    <property type="entry name" value="Clavaminate synthase-like"/>
    <property type="match status" value="1"/>
</dbReference>
<feature type="domain" description="JmjC" evidence="2">
    <location>
        <begin position="283"/>
        <end position="453"/>
    </location>
</feature>
<dbReference type="SMART" id="SM00558">
    <property type="entry name" value="JmjC"/>
    <property type="match status" value="1"/>
</dbReference>
<dbReference type="GeneID" id="85493182"/>